<organism evidence="11 12">
    <name type="scientific">Empedobacter brevis NBRC 14943 = ATCC 43319</name>
    <dbReference type="NCBI Taxonomy" id="1218108"/>
    <lineage>
        <taxon>Bacteria</taxon>
        <taxon>Pseudomonadati</taxon>
        <taxon>Bacteroidota</taxon>
        <taxon>Flavobacteriia</taxon>
        <taxon>Flavobacteriales</taxon>
        <taxon>Weeksellaceae</taxon>
        <taxon>Empedobacter</taxon>
    </lineage>
</organism>
<keyword evidence="8" id="KW-0406">Ion transport</keyword>
<gene>
    <name evidence="11" type="ORF">EB1_23120</name>
</gene>
<comment type="subcellular location">
    <subcellularLocation>
        <location evidence="1">Cell membrane</location>
        <topology evidence="1">Peripheral membrane protein</topology>
    </subcellularLocation>
</comment>
<dbReference type="GO" id="GO:0006826">
    <property type="term" value="P:iron ion transport"/>
    <property type="evidence" value="ECO:0007669"/>
    <property type="project" value="UniProtKB-KW"/>
</dbReference>
<dbReference type="OrthoDB" id="9806726at2"/>
<dbReference type="PANTHER" id="PTHR42771">
    <property type="entry name" value="IRON(3+)-HYDROXAMATE IMPORT ATP-BINDING PROTEIN FHUC"/>
    <property type="match status" value="1"/>
</dbReference>
<dbReference type="RefSeq" id="WP_019976725.1">
    <property type="nucleotide sequence ID" value="NZ_BJXC01000016.1"/>
</dbReference>
<evidence type="ECO:0000256" key="4">
    <source>
        <dbReference type="ARBA" id="ARBA00022496"/>
    </source>
</evidence>
<keyword evidence="12" id="KW-1185">Reference proteome</keyword>
<evidence type="ECO:0000256" key="3">
    <source>
        <dbReference type="ARBA" id="ARBA00022475"/>
    </source>
</evidence>
<reference evidence="11 12" key="1">
    <citation type="submission" date="2019-07" db="EMBL/GenBank/DDBJ databases">
        <title>Whole genome shotgun sequence of Empedobacter brevis NBRC 14943.</title>
        <authorList>
            <person name="Hosoyama A."/>
            <person name="Uohara A."/>
            <person name="Ohji S."/>
            <person name="Ichikawa N."/>
        </authorList>
    </citation>
    <scope>NUCLEOTIDE SEQUENCE [LARGE SCALE GENOMIC DNA]</scope>
    <source>
        <strain evidence="11 12">NBRC 14943</strain>
    </source>
</reference>
<evidence type="ECO:0000256" key="1">
    <source>
        <dbReference type="ARBA" id="ARBA00004202"/>
    </source>
</evidence>
<dbReference type="EMBL" id="BJXC01000016">
    <property type="protein sequence ID" value="GEM52522.1"/>
    <property type="molecule type" value="Genomic_DNA"/>
</dbReference>
<dbReference type="CDD" id="cd03214">
    <property type="entry name" value="ABC_Iron-Siderophores_B12_Hemin"/>
    <property type="match status" value="1"/>
</dbReference>
<dbReference type="InterPro" id="IPR027417">
    <property type="entry name" value="P-loop_NTPase"/>
</dbReference>
<keyword evidence="9" id="KW-0472">Membrane</keyword>
<keyword evidence="7" id="KW-0408">Iron</keyword>
<evidence type="ECO:0000256" key="7">
    <source>
        <dbReference type="ARBA" id="ARBA00023004"/>
    </source>
</evidence>
<keyword evidence="5" id="KW-0547">Nucleotide-binding</keyword>
<dbReference type="InterPro" id="IPR017871">
    <property type="entry name" value="ABC_transporter-like_CS"/>
</dbReference>
<dbReference type="InterPro" id="IPR003439">
    <property type="entry name" value="ABC_transporter-like_ATP-bd"/>
</dbReference>
<sequence>MIQLKNITKAYNNYTVLEEINLEFPKNQLISLIGPNGAGKSTLLSIISRLIEKDNGSIFINEKDLFSFKNRTLAKQLSILKQTNHIELRLTVEDLVAFGRFPYSQGRLTTLDKEKINEALTFCSLNDLKTKYLDELSGGQQQRAFLAMVIAQDTDYILLDEPLNNLDMKLSVQVMKTLKRLVIEKNKTIIIVIHEINFAANYSDYIVGMKNGKIMSHGKTSAMITAKNLEKMFDLEFEVIEHNGKKICNYFNL</sequence>
<dbReference type="InterPro" id="IPR051535">
    <property type="entry name" value="Siderophore_ABC-ATPase"/>
</dbReference>
<dbReference type="SMART" id="SM00382">
    <property type="entry name" value="AAA"/>
    <property type="match status" value="1"/>
</dbReference>
<protein>
    <submittedName>
        <fullName evidence="11">Iron ABC transporter ATP-binding protein</fullName>
    </submittedName>
</protein>
<feature type="domain" description="ABC transporter" evidence="10">
    <location>
        <begin position="2"/>
        <end position="236"/>
    </location>
</feature>
<accession>A0A511NI89</accession>
<name>A0A511NI89_9FLAO</name>
<evidence type="ECO:0000256" key="6">
    <source>
        <dbReference type="ARBA" id="ARBA00022840"/>
    </source>
</evidence>
<evidence type="ECO:0000313" key="11">
    <source>
        <dbReference type="EMBL" id="GEM52522.1"/>
    </source>
</evidence>
<dbReference type="AlphaFoldDB" id="A0A511NI89"/>
<evidence type="ECO:0000313" key="12">
    <source>
        <dbReference type="Proteomes" id="UP000321245"/>
    </source>
</evidence>
<keyword evidence="6 11" id="KW-0067">ATP-binding</keyword>
<dbReference type="Gene3D" id="3.40.50.300">
    <property type="entry name" value="P-loop containing nucleotide triphosphate hydrolases"/>
    <property type="match status" value="1"/>
</dbReference>
<evidence type="ECO:0000256" key="5">
    <source>
        <dbReference type="ARBA" id="ARBA00022741"/>
    </source>
</evidence>
<evidence type="ECO:0000256" key="8">
    <source>
        <dbReference type="ARBA" id="ARBA00023065"/>
    </source>
</evidence>
<keyword evidence="2" id="KW-0813">Transport</keyword>
<dbReference type="InterPro" id="IPR003593">
    <property type="entry name" value="AAA+_ATPase"/>
</dbReference>
<evidence type="ECO:0000256" key="9">
    <source>
        <dbReference type="ARBA" id="ARBA00023136"/>
    </source>
</evidence>
<dbReference type="GO" id="GO:0005524">
    <property type="term" value="F:ATP binding"/>
    <property type="evidence" value="ECO:0007669"/>
    <property type="project" value="UniProtKB-KW"/>
</dbReference>
<dbReference type="Proteomes" id="UP000321245">
    <property type="component" value="Unassembled WGS sequence"/>
</dbReference>
<dbReference type="SUPFAM" id="SSF52540">
    <property type="entry name" value="P-loop containing nucleoside triphosphate hydrolases"/>
    <property type="match status" value="1"/>
</dbReference>
<comment type="caution">
    <text evidence="11">The sequence shown here is derived from an EMBL/GenBank/DDBJ whole genome shotgun (WGS) entry which is preliminary data.</text>
</comment>
<dbReference type="PANTHER" id="PTHR42771:SF3">
    <property type="entry name" value="PETROBACTIN IMPORT ATP-BINDING PROTEIN YCLP"/>
    <property type="match status" value="1"/>
</dbReference>
<proteinExistence type="predicted"/>
<evidence type="ECO:0000256" key="2">
    <source>
        <dbReference type="ARBA" id="ARBA00022448"/>
    </source>
</evidence>
<evidence type="ECO:0000259" key="10">
    <source>
        <dbReference type="PROSITE" id="PS50893"/>
    </source>
</evidence>
<dbReference type="GeneID" id="84651294"/>
<dbReference type="GO" id="GO:0016887">
    <property type="term" value="F:ATP hydrolysis activity"/>
    <property type="evidence" value="ECO:0007669"/>
    <property type="project" value="InterPro"/>
</dbReference>
<dbReference type="PROSITE" id="PS00211">
    <property type="entry name" value="ABC_TRANSPORTER_1"/>
    <property type="match status" value="1"/>
</dbReference>
<dbReference type="FunFam" id="3.40.50.300:FF:000134">
    <property type="entry name" value="Iron-enterobactin ABC transporter ATP-binding protein"/>
    <property type="match status" value="1"/>
</dbReference>
<keyword evidence="4" id="KW-0410">Iron transport</keyword>
<dbReference type="Pfam" id="PF00005">
    <property type="entry name" value="ABC_tran"/>
    <property type="match status" value="1"/>
</dbReference>
<dbReference type="GO" id="GO:0005886">
    <property type="term" value="C:plasma membrane"/>
    <property type="evidence" value="ECO:0007669"/>
    <property type="project" value="UniProtKB-SubCell"/>
</dbReference>
<dbReference type="STRING" id="1218108.GCA_000382425_03255"/>
<dbReference type="PROSITE" id="PS50893">
    <property type="entry name" value="ABC_TRANSPORTER_2"/>
    <property type="match status" value="1"/>
</dbReference>
<keyword evidence="3" id="KW-1003">Cell membrane</keyword>